<organism evidence="4 5">
    <name type="scientific">Sorangium cellulosum</name>
    <name type="common">Polyangium cellulosum</name>
    <dbReference type="NCBI Taxonomy" id="56"/>
    <lineage>
        <taxon>Bacteria</taxon>
        <taxon>Pseudomonadati</taxon>
        <taxon>Myxococcota</taxon>
        <taxon>Polyangia</taxon>
        <taxon>Polyangiales</taxon>
        <taxon>Polyangiaceae</taxon>
        <taxon>Sorangium</taxon>
    </lineage>
</organism>
<dbReference type="InterPro" id="IPR035979">
    <property type="entry name" value="RBD_domain_sf"/>
</dbReference>
<dbReference type="Gene3D" id="3.30.70.330">
    <property type="match status" value="1"/>
</dbReference>
<dbReference type="Proteomes" id="UP000238348">
    <property type="component" value="Chromosome"/>
</dbReference>
<dbReference type="InterPro" id="IPR048289">
    <property type="entry name" value="RRM2_NsCP33-like"/>
</dbReference>
<keyword evidence="1" id="KW-0694">RNA-binding</keyword>
<protein>
    <submittedName>
        <fullName evidence="4">RNA-binding protein</fullName>
    </submittedName>
</protein>
<feature type="domain" description="RRM" evidence="3">
    <location>
        <begin position="3"/>
        <end position="81"/>
    </location>
</feature>
<dbReference type="RefSeq" id="WP_104985290.1">
    <property type="nucleotide sequence ID" value="NZ_CP012673.1"/>
</dbReference>
<reference evidence="4 5" key="1">
    <citation type="submission" date="2015-09" db="EMBL/GenBank/DDBJ databases">
        <title>Sorangium comparison.</title>
        <authorList>
            <person name="Zaburannyi N."/>
            <person name="Bunk B."/>
            <person name="Overmann J."/>
            <person name="Mueller R."/>
        </authorList>
    </citation>
    <scope>NUCLEOTIDE SEQUENCE [LARGE SCALE GENOMIC DNA]</scope>
    <source>
        <strain evidence="4 5">So ce26</strain>
    </source>
</reference>
<evidence type="ECO:0000313" key="5">
    <source>
        <dbReference type="Proteomes" id="UP000238348"/>
    </source>
</evidence>
<feature type="region of interest" description="Disordered" evidence="2">
    <location>
        <begin position="76"/>
        <end position="146"/>
    </location>
</feature>
<dbReference type="OrthoDB" id="9798855at2"/>
<dbReference type="CDD" id="cd21608">
    <property type="entry name" value="RRM2_NsCP33_like"/>
    <property type="match status" value="1"/>
</dbReference>
<dbReference type="InterPro" id="IPR000504">
    <property type="entry name" value="RRM_dom"/>
</dbReference>
<dbReference type="PROSITE" id="PS50102">
    <property type="entry name" value="RRM"/>
    <property type="match status" value="1"/>
</dbReference>
<name>A0A2L0F6P8_SORCE</name>
<proteinExistence type="predicted"/>
<dbReference type="SUPFAM" id="SSF54928">
    <property type="entry name" value="RNA-binding domain, RBD"/>
    <property type="match status" value="1"/>
</dbReference>
<evidence type="ECO:0000256" key="1">
    <source>
        <dbReference type="ARBA" id="ARBA00022884"/>
    </source>
</evidence>
<dbReference type="Pfam" id="PF00076">
    <property type="entry name" value="RRM_1"/>
    <property type="match status" value="1"/>
</dbReference>
<evidence type="ECO:0000256" key="2">
    <source>
        <dbReference type="SAM" id="MobiDB-lite"/>
    </source>
</evidence>
<dbReference type="InterPro" id="IPR052462">
    <property type="entry name" value="SLIRP/GR-RBP-like"/>
</dbReference>
<dbReference type="GO" id="GO:0003723">
    <property type="term" value="F:RNA binding"/>
    <property type="evidence" value="ECO:0007669"/>
    <property type="project" value="UniProtKB-KW"/>
</dbReference>
<dbReference type="AlphaFoldDB" id="A0A2L0F6P8"/>
<gene>
    <name evidence="4" type="ORF">SOCE26_087590</name>
</gene>
<evidence type="ECO:0000259" key="3">
    <source>
        <dbReference type="PROSITE" id="PS50102"/>
    </source>
</evidence>
<evidence type="ECO:0000313" key="4">
    <source>
        <dbReference type="EMBL" id="AUX47245.1"/>
    </source>
</evidence>
<dbReference type="EMBL" id="CP012673">
    <property type="protein sequence ID" value="AUX47245.1"/>
    <property type="molecule type" value="Genomic_DNA"/>
</dbReference>
<feature type="compositionally biased region" description="Gly residues" evidence="2">
    <location>
        <begin position="85"/>
        <end position="146"/>
    </location>
</feature>
<dbReference type="PANTHER" id="PTHR48027">
    <property type="entry name" value="HETEROGENEOUS NUCLEAR RIBONUCLEOPROTEIN 87F-RELATED"/>
    <property type="match status" value="1"/>
</dbReference>
<sequence length="146" mass="13788">MGTRLYVGNLPFSATKASVQAAFSQSGDVTDVHIVTDRESGQSRGFGFVTMGTPEQAQQAIEQMNGALMDGRPLRVNEAEERVQRGGGGGGGGGYGGGGGGGYGGGGGGGGRGGRGGGGGGYGGGGGGGGGGGRGGRGGRGGGDRY</sequence>
<accession>A0A2L0F6P8</accession>
<dbReference type="InterPro" id="IPR012677">
    <property type="entry name" value="Nucleotide-bd_a/b_plait_sf"/>
</dbReference>
<dbReference type="SMART" id="SM00360">
    <property type="entry name" value="RRM"/>
    <property type="match status" value="1"/>
</dbReference>